<evidence type="ECO:0000313" key="2">
    <source>
        <dbReference type="Proteomes" id="UP000197153"/>
    </source>
</evidence>
<organism evidence="1 2">
    <name type="scientific">Nitrospirillum viridazoti CBAmc</name>
    <dbReference type="NCBI Taxonomy" id="1441467"/>
    <lineage>
        <taxon>Bacteria</taxon>
        <taxon>Pseudomonadati</taxon>
        <taxon>Pseudomonadota</taxon>
        <taxon>Alphaproteobacteria</taxon>
        <taxon>Rhodospirillales</taxon>
        <taxon>Azospirillaceae</taxon>
        <taxon>Nitrospirillum</taxon>
        <taxon>Nitrospirillum viridazoti</taxon>
    </lineage>
</organism>
<gene>
    <name evidence="1" type="ORF">Y958_10595</name>
</gene>
<dbReference type="KEGG" id="nao:Y958_10595"/>
<dbReference type="Proteomes" id="UP000197153">
    <property type="component" value="Chromosome 1"/>
</dbReference>
<keyword evidence="2" id="KW-1185">Reference proteome</keyword>
<proteinExistence type="predicted"/>
<accession>A0A248JR61</accession>
<reference evidence="1 2" key="1">
    <citation type="submission" date="2017-06" db="EMBL/GenBank/DDBJ databases">
        <title>Complete genome sequence of Nitrospirillum amazonense strain CBAmC, an endophytic nitrogen-fixing and plant growth-promoting bacterium, isolated from sugarcane.</title>
        <authorList>
            <person name="Schwab S."/>
            <person name="dos Santos Teixeira K.R."/>
            <person name="Simoes Araujo J.L."/>
            <person name="Soares Vidal M."/>
            <person name="Borges de Freitas H.R."/>
            <person name="Rivello Crivelaro A.L."/>
            <person name="Bueno de Camargo Nunes A."/>
            <person name="dos Santos C.M."/>
            <person name="Palmeira da Silva Rosa D."/>
            <person name="da Silva Padilha D."/>
            <person name="da Silva E."/>
            <person name="Araujo Terra L."/>
            <person name="Soares Mendes V."/>
            <person name="Farinelli L."/>
            <person name="Magalhaes Cruz L."/>
            <person name="Baldani J.I."/>
        </authorList>
    </citation>
    <scope>NUCLEOTIDE SEQUENCE [LARGE SCALE GENOMIC DNA]</scope>
    <source>
        <strain evidence="1 2">CBAmC</strain>
    </source>
</reference>
<dbReference type="Pfam" id="PF11306">
    <property type="entry name" value="DUF3108"/>
    <property type="match status" value="1"/>
</dbReference>
<name>A0A248JR61_9PROT</name>
<dbReference type="InterPro" id="IPR021457">
    <property type="entry name" value="DUF3108"/>
</dbReference>
<dbReference type="AlphaFoldDB" id="A0A248JR61"/>
<evidence type="ECO:0008006" key="3">
    <source>
        <dbReference type="Google" id="ProtNLM"/>
    </source>
</evidence>
<evidence type="ECO:0000313" key="1">
    <source>
        <dbReference type="EMBL" id="ASG21222.1"/>
    </source>
</evidence>
<dbReference type="EMBL" id="CP022110">
    <property type="protein sequence ID" value="ASG21222.1"/>
    <property type="molecule type" value="Genomic_DNA"/>
</dbReference>
<sequence length="334" mass="35619">MTTWTPSGSGPSPSWASACPCCRRRWGTPDQAPQSAALPLPSSDQRMGVMKPSTHPLSLHASLLTLLLALPASAGAAEAPQHLRLGYDVYVGGLKLGRMTLETDIKGEDYRVSVAAEAGDMLARLIKWSYTAEAEGAFGGVHGVAPLHFHSLRTLRDKSWDATLSYTAPYGARDTAVSFTQTPPPSPEDAGAVPLDQRPGTVDLLSAAAAISRHAEGGDCASRLPVYDGRRRYDVVMESRPGRHIEKSDYTVFEGDAIGCHVAIVPVAGFRPAGRGSQNFWTAAPDGKPRGFDLWVGRPMPGGPVVPVRLEAGELFFTHVVGHLAQVEVVPQQP</sequence>
<protein>
    <recommendedName>
        <fullName evidence="3">DUF3108 domain-containing protein</fullName>
    </recommendedName>
</protein>